<dbReference type="eggNOG" id="COG1131">
    <property type="taxonomic scope" value="Bacteria"/>
</dbReference>
<dbReference type="GO" id="GO:0022857">
    <property type="term" value="F:transmembrane transporter activity"/>
    <property type="evidence" value="ECO:0007669"/>
    <property type="project" value="UniProtKB-ARBA"/>
</dbReference>
<comment type="caution">
    <text evidence="5">The sequence shown here is derived from an EMBL/GenBank/DDBJ whole genome shotgun (WGS) entry which is preliminary data.</text>
</comment>
<dbReference type="PANTHER" id="PTHR43582:SF2">
    <property type="entry name" value="LINEARMYCIN RESISTANCE ATP-BINDING PROTEIN LNRL"/>
    <property type="match status" value="1"/>
</dbReference>
<proteinExistence type="predicted"/>
<dbReference type="RefSeq" id="WP_052021655.1">
    <property type="nucleotide sequence ID" value="NZ_AYXG01000182.1"/>
</dbReference>
<dbReference type="STRING" id="909613.UO65_4735"/>
<sequence>MGWLNGADEASGGVIATSTVVDRVPGQRTRRGTVLAVSGLGYTTDDGRGVVRDIGFEVAAGEAYGLAGPTGSGKSTIVRLVTGLLGADTGSITVGGESIDAYDGFQLRHVVSYVPQSAVMVPTATMAETLAFWARFHRIPRAERADRIAEALRRAGLAAHAAVPVDRCTGGELRELCLAMSLLIRPRMLVLDQPTAHIDPDSRVRLLTTLSDLRDQGMSVLYAGSDLLEVRWLCDRVGLLDEGTLLPDGADTLTGSLA</sequence>
<evidence type="ECO:0000259" key="4">
    <source>
        <dbReference type="PROSITE" id="PS50893"/>
    </source>
</evidence>
<dbReference type="GO" id="GO:0005524">
    <property type="term" value="F:ATP binding"/>
    <property type="evidence" value="ECO:0007669"/>
    <property type="project" value="UniProtKB-KW"/>
</dbReference>
<evidence type="ECO:0000256" key="2">
    <source>
        <dbReference type="ARBA" id="ARBA00022741"/>
    </source>
</evidence>
<protein>
    <submittedName>
        <fullName evidence="5">ABC transporter, ATP-binding protein</fullName>
    </submittedName>
</protein>
<keyword evidence="3 5" id="KW-0067">ATP-binding</keyword>
<name>W7IGD8_9PSEU</name>
<dbReference type="InterPro" id="IPR003593">
    <property type="entry name" value="AAA+_ATPase"/>
</dbReference>
<dbReference type="OrthoDB" id="9804819at2"/>
<dbReference type="InterPro" id="IPR003439">
    <property type="entry name" value="ABC_transporter-like_ATP-bd"/>
</dbReference>
<feature type="domain" description="ABC transporter" evidence="4">
    <location>
        <begin position="35"/>
        <end position="257"/>
    </location>
</feature>
<dbReference type="Proteomes" id="UP000019277">
    <property type="component" value="Unassembled WGS sequence"/>
</dbReference>
<accession>W7IGD8</accession>
<dbReference type="SUPFAM" id="SSF52540">
    <property type="entry name" value="P-loop containing nucleoside triphosphate hydrolases"/>
    <property type="match status" value="1"/>
</dbReference>
<dbReference type="AlphaFoldDB" id="W7IGD8"/>
<dbReference type="GO" id="GO:0016020">
    <property type="term" value="C:membrane"/>
    <property type="evidence" value="ECO:0007669"/>
    <property type="project" value="InterPro"/>
</dbReference>
<dbReference type="InterPro" id="IPR015856">
    <property type="entry name" value="ABC_transpr_CbiO/EcfA_su"/>
</dbReference>
<reference evidence="5 6" key="1">
    <citation type="journal article" date="2014" name="Genome Announc.">
        <title>Draft Genome Sequence of the Antitrypanosomally Active Sponge-Associated Bacterium Actinokineospora sp. Strain EG49.</title>
        <authorList>
            <person name="Harjes J."/>
            <person name="Ryu T."/>
            <person name="Abdelmohsen U.R."/>
            <person name="Moitinho-Silva L."/>
            <person name="Horn H."/>
            <person name="Ravasi T."/>
            <person name="Hentschel U."/>
        </authorList>
    </citation>
    <scope>NUCLEOTIDE SEQUENCE [LARGE SCALE GENOMIC DNA]</scope>
    <source>
        <strain evidence="5 6">EG49</strain>
    </source>
</reference>
<dbReference type="InterPro" id="IPR027417">
    <property type="entry name" value="P-loop_NTPase"/>
</dbReference>
<dbReference type="GO" id="GO:0016887">
    <property type="term" value="F:ATP hydrolysis activity"/>
    <property type="evidence" value="ECO:0007669"/>
    <property type="project" value="InterPro"/>
</dbReference>
<evidence type="ECO:0000256" key="1">
    <source>
        <dbReference type="ARBA" id="ARBA00022448"/>
    </source>
</evidence>
<keyword evidence="2" id="KW-0547">Nucleotide-binding</keyword>
<evidence type="ECO:0000256" key="3">
    <source>
        <dbReference type="ARBA" id="ARBA00022840"/>
    </source>
</evidence>
<dbReference type="EMBL" id="AYXG01000182">
    <property type="protein sequence ID" value="EWC59955.1"/>
    <property type="molecule type" value="Genomic_DNA"/>
</dbReference>
<gene>
    <name evidence="5" type="ORF">UO65_4735</name>
</gene>
<keyword evidence="1" id="KW-0813">Transport</keyword>
<dbReference type="PROSITE" id="PS50893">
    <property type="entry name" value="ABC_TRANSPORTER_2"/>
    <property type="match status" value="1"/>
</dbReference>
<dbReference type="Pfam" id="PF00005">
    <property type="entry name" value="ABC_tran"/>
    <property type="match status" value="1"/>
</dbReference>
<dbReference type="Gene3D" id="3.40.50.300">
    <property type="entry name" value="P-loop containing nucleotide triphosphate hydrolases"/>
    <property type="match status" value="1"/>
</dbReference>
<dbReference type="PANTHER" id="PTHR43582">
    <property type="entry name" value="LINEARMYCIN RESISTANCE ATP-BINDING PROTEIN LNRL"/>
    <property type="match status" value="1"/>
</dbReference>
<evidence type="ECO:0000313" key="6">
    <source>
        <dbReference type="Proteomes" id="UP000019277"/>
    </source>
</evidence>
<dbReference type="CDD" id="cd03225">
    <property type="entry name" value="ABC_cobalt_CbiO_domain1"/>
    <property type="match status" value="1"/>
</dbReference>
<evidence type="ECO:0000313" key="5">
    <source>
        <dbReference type="EMBL" id="EWC59955.1"/>
    </source>
</evidence>
<keyword evidence="6" id="KW-1185">Reference proteome</keyword>
<dbReference type="SMART" id="SM00382">
    <property type="entry name" value="AAA"/>
    <property type="match status" value="1"/>
</dbReference>
<organism evidence="5 6">
    <name type="scientific">Actinokineospora spheciospongiae</name>
    <dbReference type="NCBI Taxonomy" id="909613"/>
    <lineage>
        <taxon>Bacteria</taxon>
        <taxon>Bacillati</taxon>
        <taxon>Actinomycetota</taxon>
        <taxon>Actinomycetes</taxon>
        <taxon>Pseudonocardiales</taxon>
        <taxon>Pseudonocardiaceae</taxon>
        <taxon>Actinokineospora</taxon>
    </lineage>
</organism>
<accession>A0A8E3BFZ0</accession>